<reference evidence="2 3" key="1">
    <citation type="journal article" date="2023" name="bioRxiv">
        <title>Conserved and derived expression patterns and positive selection on dental genes reveal complex evolutionary context of ever-growing rodent molars.</title>
        <authorList>
            <person name="Calamari Z.T."/>
            <person name="Song A."/>
            <person name="Cohen E."/>
            <person name="Akter M."/>
            <person name="Roy R.D."/>
            <person name="Hallikas O."/>
            <person name="Christensen M.M."/>
            <person name="Li P."/>
            <person name="Marangoni P."/>
            <person name="Jernvall J."/>
            <person name="Klein O.D."/>
        </authorList>
    </citation>
    <scope>NUCLEOTIDE SEQUENCE [LARGE SCALE GENOMIC DNA]</scope>
    <source>
        <strain evidence="2">V071</strain>
    </source>
</reference>
<evidence type="ECO:0000313" key="2">
    <source>
        <dbReference type="EMBL" id="KAK7820945.1"/>
    </source>
</evidence>
<accession>A0AAW0J2V9</accession>
<dbReference type="EMBL" id="JBBHLL010000068">
    <property type="protein sequence ID" value="KAK7820945.1"/>
    <property type="molecule type" value="Genomic_DNA"/>
</dbReference>
<keyword evidence="3" id="KW-1185">Reference proteome</keyword>
<dbReference type="AlphaFoldDB" id="A0AAW0J2V9"/>
<feature type="region of interest" description="Disordered" evidence="1">
    <location>
        <begin position="1"/>
        <end position="20"/>
    </location>
</feature>
<sequence>MKTMMMMKMKMRRKWGESSSEEIGIRYHGQNGQKSNQNGKRLKTINTKMKRRQEENTLSSRNEDLLEATLLCSQHDSASTFLVDVISTFHCSPTNSHGAYHH</sequence>
<gene>
    <name evidence="2" type="ORF">U0070_026003</name>
</gene>
<protein>
    <submittedName>
        <fullName evidence="2">Uncharacterized protein</fullName>
    </submittedName>
</protein>
<organism evidence="2 3">
    <name type="scientific">Myodes glareolus</name>
    <name type="common">Bank vole</name>
    <name type="synonym">Clethrionomys glareolus</name>
    <dbReference type="NCBI Taxonomy" id="447135"/>
    <lineage>
        <taxon>Eukaryota</taxon>
        <taxon>Metazoa</taxon>
        <taxon>Chordata</taxon>
        <taxon>Craniata</taxon>
        <taxon>Vertebrata</taxon>
        <taxon>Euteleostomi</taxon>
        <taxon>Mammalia</taxon>
        <taxon>Eutheria</taxon>
        <taxon>Euarchontoglires</taxon>
        <taxon>Glires</taxon>
        <taxon>Rodentia</taxon>
        <taxon>Myomorpha</taxon>
        <taxon>Muroidea</taxon>
        <taxon>Cricetidae</taxon>
        <taxon>Arvicolinae</taxon>
        <taxon>Myodes</taxon>
    </lineage>
</organism>
<name>A0AAW0J2V9_MYOGA</name>
<dbReference type="Proteomes" id="UP001488838">
    <property type="component" value="Unassembled WGS sequence"/>
</dbReference>
<evidence type="ECO:0000256" key="1">
    <source>
        <dbReference type="SAM" id="MobiDB-lite"/>
    </source>
</evidence>
<evidence type="ECO:0000313" key="3">
    <source>
        <dbReference type="Proteomes" id="UP001488838"/>
    </source>
</evidence>
<proteinExistence type="predicted"/>
<comment type="caution">
    <text evidence="2">The sequence shown here is derived from an EMBL/GenBank/DDBJ whole genome shotgun (WGS) entry which is preliminary data.</text>
</comment>